<comment type="catalytic activity">
    <reaction evidence="7 9 14">
        <text>(S)-4-amino-5-oxopentanoate + tRNA(Glu) + NADP(+) = L-glutamyl-tRNA(Glu) + NADPH + H(+)</text>
        <dbReference type="Rhea" id="RHEA:12344"/>
        <dbReference type="Rhea" id="RHEA-COMP:9663"/>
        <dbReference type="Rhea" id="RHEA-COMP:9680"/>
        <dbReference type="ChEBI" id="CHEBI:15378"/>
        <dbReference type="ChEBI" id="CHEBI:57501"/>
        <dbReference type="ChEBI" id="CHEBI:57783"/>
        <dbReference type="ChEBI" id="CHEBI:58349"/>
        <dbReference type="ChEBI" id="CHEBI:78442"/>
        <dbReference type="ChEBI" id="CHEBI:78520"/>
        <dbReference type="EC" id="1.2.1.70"/>
    </reaction>
</comment>
<dbReference type="SUPFAM" id="SSF51735">
    <property type="entry name" value="NAD(P)-binding Rossmann-fold domains"/>
    <property type="match status" value="1"/>
</dbReference>
<dbReference type="NCBIfam" id="NF000744">
    <property type="entry name" value="PRK00045.1-3"/>
    <property type="match status" value="1"/>
</dbReference>
<proteinExistence type="inferred from homology"/>
<organism evidence="18 19">
    <name type="scientific">Metallumcola ferriviriculae</name>
    <dbReference type="NCBI Taxonomy" id="3039180"/>
    <lineage>
        <taxon>Bacteria</taxon>
        <taxon>Bacillati</taxon>
        <taxon>Bacillota</taxon>
        <taxon>Clostridia</taxon>
        <taxon>Neomoorellales</taxon>
        <taxon>Desulfitibacteraceae</taxon>
        <taxon>Metallumcola</taxon>
    </lineage>
</organism>
<dbReference type="InterPro" id="IPR036291">
    <property type="entry name" value="NAD(P)-bd_dom_sf"/>
</dbReference>
<dbReference type="Gene3D" id="3.30.460.30">
    <property type="entry name" value="Glutamyl-tRNA reductase, N-terminal domain"/>
    <property type="match status" value="1"/>
</dbReference>
<feature type="domain" description="Quinate/shikimate 5-dehydrogenase/glutamyl-tRNA reductase" evidence="16">
    <location>
        <begin position="171"/>
        <end position="305"/>
    </location>
</feature>
<keyword evidence="19" id="KW-1185">Reference proteome</keyword>
<comment type="pathway">
    <text evidence="1 9 14">Porphyrin-containing compound metabolism; protoporphyrin-IX biosynthesis; 5-aminolevulinate from L-glutamyl-tRNA(Glu): step 1/2.</text>
</comment>
<dbReference type="InterPro" id="IPR000343">
    <property type="entry name" value="4pyrrol_synth_GluRdtase"/>
</dbReference>
<dbReference type="KEGG" id="dbc:MFMK1_002375"/>
<evidence type="ECO:0000256" key="6">
    <source>
        <dbReference type="ARBA" id="ARBA00023244"/>
    </source>
</evidence>
<evidence type="ECO:0000256" key="2">
    <source>
        <dbReference type="ARBA" id="ARBA00005916"/>
    </source>
</evidence>
<dbReference type="NCBIfam" id="TIGR01035">
    <property type="entry name" value="hemA"/>
    <property type="match status" value="1"/>
</dbReference>
<keyword evidence="5 9" id="KW-0560">Oxidoreductase</keyword>
<evidence type="ECO:0000256" key="7">
    <source>
        <dbReference type="ARBA" id="ARBA00047464"/>
    </source>
</evidence>
<feature type="active site" description="Nucleophile" evidence="9 10">
    <location>
        <position position="50"/>
    </location>
</feature>
<feature type="domain" description="Tetrapyrrole biosynthesis glutamyl-tRNA reductase dimerisation" evidence="15">
    <location>
        <begin position="320"/>
        <end position="418"/>
    </location>
</feature>
<dbReference type="RefSeq" id="WP_366921951.1">
    <property type="nucleotide sequence ID" value="NZ_CP121694.1"/>
</dbReference>
<dbReference type="InterPro" id="IPR018214">
    <property type="entry name" value="GluRdtase_CS"/>
</dbReference>
<dbReference type="SUPFAM" id="SSF69742">
    <property type="entry name" value="Glutamyl tRNA-reductase catalytic, N-terminal domain"/>
    <property type="match status" value="1"/>
</dbReference>
<dbReference type="FunFam" id="3.40.50.720:FF:000031">
    <property type="entry name" value="Glutamyl-tRNA reductase"/>
    <property type="match status" value="1"/>
</dbReference>
<dbReference type="InterPro" id="IPR036453">
    <property type="entry name" value="GluRdtase_dimer_dom_sf"/>
</dbReference>
<evidence type="ECO:0000256" key="10">
    <source>
        <dbReference type="PIRSR" id="PIRSR000445-1"/>
    </source>
</evidence>
<comment type="function">
    <text evidence="9">Catalyzes the NADPH-dependent reduction of glutamyl-tRNA(Glu) to glutamate 1-semialdehyde (GSA).</text>
</comment>
<dbReference type="InterPro" id="IPR006151">
    <property type="entry name" value="Shikm_DH/Glu-tRNA_Rdtase"/>
</dbReference>
<evidence type="ECO:0000256" key="3">
    <source>
        <dbReference type="ARBA" id="ARBA00012970"/>
    </source>
</evidence>
<evidence type="ECO:0000256" key="1">
    <source>
        <dbReference type="ARBA" id="ARBA00005059"/>
    </source>
</evidence>
<evidence type="ECO:0000256" key="11">
    <source>
        <dbReference type="PIRSR" id="PIRSR000445-2"/>
    </source>
</evidence>
<comment type="domain">
    <text evidence="9">Possesses an unusual extended V-shaped dimeric structure with each monomer consisting of three distinct domains arranged along a curved 'spinal' alpha-helix. The N-terminal catalytic domain specifically recognizes the glutamate moiety of the substrate. The second domain is the NADPH-binding domain, and the third C-terminal domain is responsible for dimerization.</text>
</comment>
<dbReference type="SUPFAM" id="SSF69075">
    <property type="entry name" value="Glutamyl tRNA-reductase dimerization domain"/>
    <property type="match status" value="1"/>
</dbReference>
<evidence type="ECO:0000259" key="16">
    <source>
        <dbReference type="Pfam" id="PF01488"/>
    </source>
</evidence>
<evidence type="ECO:0000256" key="4">
    <source>
        <dbReference type="ARBA" id="ARBA00022857"/>
    </source>
</evidence>
<evidence type="ECO:0000313" key="18">
    <source>
        <dbReference type="EMBL" id="WRO22541.1"/>
    </source>
</evidence>
<dbReference type="CDD" id="cd05213">
    <property type="entry name" value="NAD_bind_Glutamyl_tRNA_reduct"/>
    <property type="match status" value="1"/>
</dbReference>
<dbReference type="PANTHER" id="PTHR43013:SF1">
    <property type="entry name" value="GLUTAMYL-TRNA REDUCTASE"/>
    <property type="match status" value="1"/>
</dbReference>
<feature type="binding site" evidence="9 11">
    <location>
        <position position="120"/>
    </location>
    <ligand>
        <name>substrate</name>
    </ligand>
</feature>
<evidence type="ECO:0000256" key="12">
    <source>
        <dbReference type="PIRSR" id="PIRSR000445-3"/>
    </source>
</evidence>
<dbReference type="GO" id="GO:0019353">
    <property type="term" value="P:protoporphyrinogen IX biosynthetic process from glutamate"/>
    <property type="evidence" value="ECO:0007669"/>
    <property type="project" value="TreeGrafter"/>
</dbReference>
<comment type="similarity">
    <text evidence="2 9 14">Belongs to the glutamyl-tRNA reductase family.</text>
</comment>
<comment type="miscellaneous">
    <text evidence="9">During catalysis, the active site Cys acts as a nucleophile attacking the alpha-carbonyl group of tRNA-bound glutamate with the formation of a thioester intermediate between enzyme and glutamate, and the concomitant release of tRNA(Glu). The thioester intermediate is finally reduced by direct hydride transfer from NADPH, to form the product GSA.</text>
</comment>
<feature type="binding site" evidence="9 11">
    <location>
        <position position="109"/>
    </location>
    <ligand>
        <name>substrate</name>
    </ligand>
</feature>
<name>A0AAU0UN50_9FIRM</name>
<dbReference type="PROSITE" id="PS00747">
    <property type="entry name" value="GLUTR"/>
    <property type="match status" value="1"/>
</dbReference>
<feature type="binding site" evidence="9 12">
    <location>
        <begin position="189"/>
        <end position="194"/>
    </location>
    <ligand>
        <name>NADP(+)</name>
        <dbReference type="ChEBI" id="CHEBI:58349"/>
    </ligand>
</feature>
<gene>
    <name evidence="9 18" type="primary">hemA</name>
    <name evidence="18" type="ORF">MFMK1_002375</name>
</gene>
<sequence>MYILTVGLNHKTAPVEVREKLSFPYEKLEEAFPRLKEKKHVHGCTILSTCNRTEVYAAVTDVDTGLAGIKAFLAESCGLTTADIRDFIYVHTLYDAVRHIFRVASGLDSMILGETQVLGQVREAYEISRDQGATNGVLNTLFQQAITVGKRVRTETKIDQNAVSISYAAVELAKQTFNDLTGKSVLIIGAGKMSGLTAKHLVSHGVNSVLVANRSYDKAVAMAEEFGGRAIRFENLFDYFNQADVIISCTAASSYIITAEKTAAVRRDYHKPLFMIDIAVPRDIDPEIAEIDGVQLKDIDELQYVVDKNLAERKKLAADAEVIIEEEIASFFKWLSSLFVVPTIKALRQKAENIKENELERAINRLGSLSEREKKVIGSLANSITNQLLHDPIINLKEYATTHQGHLYAEILQNLFGLEVEGQKMKKKDIGQKPVTIHSSKK</sequence>
<dbReference type="InterPro" id="IPR036343">
    <property type="entry name" value="GluRdtase_N_sf"/>
</dbReference>
<dbReference type="FunFam" id="3.30.460.30:FF:000001">
    <property type="entry name" value="Glutamyl-tRNA reductase"/>
    <property type="match status" value="1"/>
</dbReference>
<protein>
    <recommendedName>
        <fullName evidence="8 9">Glutamyl-tRNA reductase</fullName>
        <shortName evidence="9">GluTR</shortName>
        <ecNumber evidence="3 9">1.2.1.70</ecNumber>
    </recommendedName>
</protein>
<dbReference type="Pfam" id="PF05201">
    <property type="entry name" value="GlutR_N"/>
    <property type="match status" value="1"/>
</dbReference>
<evidence type="ECO:0000256" key="5">
    <source>
        <dbReference type="ARBA" id="ARBA00023002"/>
    </source>
</evidence>
<evidence type="ECO:0000256" key="9">
    <source>
        <dbReference type="HAMAP-Rule" id="MF_00087"/>
    </source>
</evidence>
<dbReference type="EC" id="1.2.1.70" evidence="3 9"/>
<dbReference type="InterPro" id="IPR015895">
    <property type="entry name" value="4pyrrol_synth_GluRdtase_N"/>
</dbReference>
<dbReference type="PANTHER" id="PTHR43013">
    <property type="entry name" value="GLUTAMYL-TRNA REDUCTASE"/>
    <property type="match status" value="1"/>
</dbReference>
<dbReference type="GO" id="GO:0008883">
    <property type="term" value="F:glutamyl-tRNA reductase activity"/>
    <property type="evidence" value="ECO:0007669"/>
    <property type="project" value="UniProtKB-UniRule"/>
</dbReference>
<dbReference type="EMBL" id="CP121694">
    <property type="protein sequence ID" value="WRO22541.1"/>
    <property type="molecule type" value="Genomic_DNA"/>
</dbReference>
<dbReference type="Proteomes" id="UP001329915">
    <property type="component" value="Chromosome"/>
</dbReference>
<evidence type="ECO:0000256" key="14">
    <source>
        <dbReference type="RuleBase" id="RU000584"/>
    </source>
</evidence>
<dbReference type="InterPro" id="IPR015896">
    <property type="entry name" value="4pyrrol_synth_GluRdtase_dimer"/>
</dbReference>
<evidence type="ECO:0000259" key="17">
    <source>
        <dbReference type="Pfam" id="PF05201"/>
    </source>
</evidence>
<evidence type="ECO:0000313" key="19">
    <source>
        <dbReference type="Proteomes" id="UP001329915"/>
    </source>
</evidence>
<dbReference type="Pfam" id="PF00745">
    <property type="entry name" value="GlutR_dimer"/>
    <property type="match status" value="1"/>
</dbReference>
<dbReference type="GO" id="GO:0050661">
    <property type="term" value="F:NADP binding"/>
    <property type="evidence" value="ECO:0007669"/>
    <property type="project" value="InterPro"/>
</dbReference>
<keyword evidence="4 9" id="KW-0521">NADP</keyword>
<evidence type="ECO:0000256" key="8">
    <source>
        <dbReference type="ARBA" id="ARBA00068659"/>
    </source>
</evidence>
<evidence type="ECO:0000256" key="13">
    <source>
        <dbReference type="PIRSR" id="PIRSR000445-4"/>
    </source>
</evidence>
<dbReference type="HAMAP" id="MF_00087">
    <property type="entry name" value="Glu_tRNA_reductase"/>
    <property type="match status" value="1"/>
</dbReference>
<evidence type="ECO:0000259" key="15">
    <source>
        <dbReference type="Pfam" id="PF00745"/>
    </source>
</evidence>
<keyword evidence="6 9" id="KW-0627">Porphyrin biosynthesis</keyword>
<feature type="binding site" evidence="9 11">
    <location>
        <begin position="49"/>
        <end position="52"/>
    </location>
    <ligand>
        <name>substrate</name>
    </ligand>
</feature>
<feature type="binding site" evidence="9 11">
    <location>
        <begin position="114"/>
        <end position="116"/>
    </location>
    <ligand>
        <name>substrate</name>
    </ligand>
</feature>
<feature type="site" description="Important for activity" evidence="9 13">
    <location>
        <position position="99"/>
    </location>
</feature>
<dbReference type="PIRSF" id="PIRSF000445">
    <property type="entry name" value="4pyrrol_synth_GluRdtase"/>
    <property type="match status" value="1"/>
</dbReference>
<reference evidence="18 19" key="1">
    <citation type="submission" date="2023-04" db="EMBL/GenBank/DDBJ databases">
        <authorList>
            <person name="Hsu D."/>
        </authorList>
    </citation>
    <scope>NUCLEOTIDE SEQUENCE [LARGE SCALE GENOMIC DNA]</scope>
    <source>
        <strain evidence="18 19">MK1</strain>
    </source>
</reference>
<feature type="domain" description="Glutamyl-tRNA reductase N-terminal" evidence="17">
    <location>
        <begin position="6"/>
        <end position="156"/>
    </location>
</feature>
<dbReference type="Gene3D" id="3.40.50.720">
    <property type="entry name" value="NAD(P)-binding Rossmann-like Domain"/>
    <property type="match status" value="1"/>
</dbReference>
<comment type="subunit">
    <text evidence="9">Homodimer.</text>
</comment>
<dbReference type="AlphaFoldDB" id="A0AAU0UN50"/>
<accession>A0AAU0UN50</accession>
<dbReference type="Pfam" id="PF01488">
    <property type="entry name" value="Shikimate_DH"/>
    <property type="match status" value="1"/>
</dbReference>